<evidence type="ECO:0000256" key="3">
    <source>
        <dbReference type="ARBA" id="ARBA00022642"/>
    </source>
</evidence>
<dbReference type="RefSeq" id="WP_054532489.1">
    <property type="nucleotide sequence ID" value="NZ_LGKP01000003.1"/>
</dbReference>
<comment type="catalytic activity">
    <reaction evidence="9 10">
        <text>nicotinate beta-D-ribonucleotide + ATP + H(+) = deamido-NAD(+) + diphosphate</text>
        <dbReference type="Rhea" id="RHEA:22860"/>
        <dbReference type="ChEBI" id="CHEBI:15378"/>
        <dbReference type="ChEBI" id="CHEBI:30616"/>
        <dbReference type="ChEBI" id="CHEBI:33019"/>
        <dbReference type="ChEBI" id="CHEBI:57502"/>
        <dbReference type="ChEBI" id="CHEBI:58437"/>
        <dbReference type="EC" id="2.7.7.18"/>
    </reaction>
</comment>
<dbReference type="OrthoDB" id="5295945at2"/>
<accession>A0A0P6YI42</accession>
<keyword evidence="8 10" id="KW-0520">NAD</keyword>
<keyword evidence="5 10" id="KW-0548">Nucleotidyltransferase</keyword>
<evidence type="ECO:0000259" key="11">
    <source>
        <dbReference type="Pfam" id="PF01467"/>
    </source>
</evidence>
<keyword evidence="6 10" id="KW-0547">Nucleotide-binding</keyword>
<gene>
    <name evidence="10" type="primary">nadD</name>
    <name evidence="12" type="ORF">SE18_00665</name>
</gene>
<dbReference type="NCBIfam" id="NF000840">
    <property type="entry name" value="PRK00071.1-3"/>
    <property type="match status" value="1"/>
</dbReference>
<dbReference type="NCBIfam" id="TIGR00482">
    <property type="entry name" value="nicotinate (nicotinamide) nucleotide adenylyltransferase"/>
    <property type="match status" value="1"/>
</dbReference>
<keyword evidence="4 10" id="KW-0808">Transferase</keyword>
<evidence type="ECO:0000313" key="13">
    <source>
        <dbReference type="Proteomes" id="UP000050277"/>
    </source>
</evidence>
<reference evidence="12 13" key="1">
    <citation type="submission" date="2015-07" db="EMBL/GenBank/DDBJ databases">
        <title>Whole genome sequence of Herpetosiphon geysericola DSM 7119.</title>
        <authorList>
            <person name="Hemp J."/>
            <person name="Ward L.M."/>
            <person name="Pace L.A."/>
            <person name="Fischer W.W."/>
        </authorList>
    </citation>
    <scope>NUCLEOTIDE SEQUENCE [LARGE SCALE GENOMIC DNA]</scope>
    <source>
        <strain evidence="12 13">DSM 7119</strain>
    </source>
</reference>
<evidence type="ECO:0000256" key="6">
    <source>
        <dbReference type="ARBA" id="ARBA00022741"/>
    </source>
</evidence>
<evidence type="ECO:0000256" key="5">
    <source>
        <dbReference type="ARBA" id="ARBA00022695"/>
    </source>
</evidence>
<name>A0A0P6YI42_9CHLR</name>
<keyword evidence="13" id="KW-1185">Reference proteome</keyword>
<keyword evidence="3 10" id="KW-0662">Pyridine nucleotide biosynthesis</keyword>
<evidence type="ECO:0000256" key="9">
    <source>
        <dbReference type="ARBA" id="ARBA00048721"/>
    </source>
</evidence>
<evidence type="ECO:0000313" key="12">
    <source>
        <dbReference type="EMBL" id="KPL91902.1"/>
    </source>
</evidence>
<evidence type="ECO:0000256" key="7">
    <source>
        <dbReference type="ARBA" id="ARBA00022840"/>
    </source>
</evidence>
<dbReference type="InterPro" id="IPR004821">
    <property type="entry name" value="Cyt_trans-like"/>
</dbReference>
<dbReference type="PATRIC" id="fig|70996.4.peg.1403"/>
<dbReference type="InterPro" id="IPR014729">
    <property type="entry name" value="Rossmann-like_a/b/a_fold"/>
</dbReference>
<protein>
    <recommendedName>
        <fullName evidence="10">Probable nicotinate-nucleotide adenylyltransferase</fullName>
        <ecNumber evidence="10">2.7.7.18</ecNumber>
    </recommendedName>
    <alternativeName>
        <fullName evidence="10">Deamido-NAD(+) diphosphorylase</fullName>
    </alternativeName>
    <alternativeName>
        <fullName evidence="10">Deamido-NAD(+) pyrophosphorylase</fullName>
    </alternativeName>
    <alternativeName>
        <fullName evidence="10">Nicotinate mononucleotide adenylyltransferase</fullName>
        <shortName evidence="10">NaMN adenylyltransferase</shortName>
    </alternativeName>
</protein>
<organism evidence="12 13">
    <name type="scientific">Herpetosiphon geysericola</name>
    <dbReference type="NCBI Taxonomy" id="70996"/>
    <lineage>
        <taxon>Bacteria</taxon>
        <taxon>Bacillati</taxon>
        <taxon>Chloroflexota</taxon>
        <taxon>Chloroflexia</taxon>
        <taxon>Herpetosiphonales</taxon>
        <taxon>Herpetosiphonaceae</taxon>
        <taxon>Herpetosiphon</taxon>
    </lineage>
</organism>
<evidence type="ECO:0000256" key="2">
    <source>
        <dbReference type="ARBA" id="ARBA00005019"/>
    </source>
</evidence>
<dbReference type="GO" id="GO:0009435">
    <property type="term" value="P:NAD+ biosynthetic process"/>
    <property type="evidence" value="ECO:0007669"/>
    <property type="project" value="UniProtKB-UniRule"/>
</dbReference>
<dbReference type="EMBL" id="LGKP01000003">
    <property type="protein sequence ID" value="KPL91902.1"/>
    <property type="molecule type" value="Genomic_DNA"/>
</dbReference>
<dbReference type="AlphaFoldDB" id="A0A0P6YI42"/>
<feature type="domain" description="Cytidyltransferase-like" evidence="11">
    <location>
        <begin position="6"/>
        <end position="171"/>
    </location>
</feature>
<dbReference type="Proteomes" id="UP000050277">
    <property type="component" value="Unassembled WGS sequence"/>
</dbReference>
<dbReference type="PANTHER" id="PTHR39321">
    <property type="entry name" value="NICOTINATE-NUCLEOTIDE ADENYLYLTRANSFERASE-RELATED"/>
    <property type="match status" value="1"/>
</dbReference>
<evidence type="ECO:0000256" key="8">
    <source>
        <dbReference type="ARBA" id="ARBA00023027"/>
    </source>
</evidence>
<evidence type="ECO:0000256" key="4">
    <source>
        <dbReference type="ARBA" id="ARBA00022679"/>
    </source>
</evidence>
<proteinExistence type="inferred from homology"/>
<comment type="pathway">
    <text evidence="2 10">Cofactor biosynthesis; NAD(+) biosynthesis; deamido-NAD(+) from nicotinate D-ribonucleotide: step 1/1.</text>
</comment>
<dbReference type="InterPro" id="IPR005248">
    <property type="entry name" value="NadD/NMNAT"/>
</dbReference>
<keyword evidence="7 10" id="KW-0067">ATP-binding</keyword>
<evidence type="ECO:0000256" key="1">
    <source>
        <dbReference type="ARBA" id="ARBA00002324"/>
    </source>
</evidence>
<comment type="caution">
    <text evidence="12">The sequence shown here is derived from an EMBL/GenBank/DDBJ whole genome shotgun (WGS) entry which is preliminary data.</text>
</comment>
<comment type="function">
    <text evidence="1 10">Catalyzes the reversible adenylation of nicotinate mononucleotide (NaMN) to nicotinic acid adenine dinucleotide (NaAD).</text>
</comment>
<dbReference type="GO" id="GO:0004515">
    <property type="term" value="F:nicotinate-nucleotide adenylyltransferase activity"/>
    <property type="evidence" value="ECO:0007669"/>
    <property type="project" value="UniProtKB-UniRule"/>
</dbReference>
<dbReference type="HAMAP" id="MF_00244">
    <property type="entry name" value="NaMN_adenylyltr"/>
    <property type="match status" value="1"/>
</dbReference>
<dbReference type="SUPFAM" id="SSF52374">
    <property type="entry name" value="Nucleotidylyl transferase"/>
    <property type="match status" value="1"/>
</dbReference>
<dbReference type="PANTHER" id="PTHR39321:SF3">
    <property type="entry name" value="PHOSPHOPANTETHEINE ADENYLYLTRANSFERASE"/>
    <property type="match status" value="1"/>
</dbReference>
<dbReference type="NCBIfam" id="TIGR00125">
    <property type="entry name" value="cyt_tran_rel"/>
    <property type="match status" value="1"/>
</dbReference>
<evidence type="ECO:0000256" key="10">
    <source>
        <dbReference type="HAMAP-Rule" id="MF_00244"/>
    </source>
</evidence>
<dbReference type="CDD" id="cd02165">
    <property type="entry name" value="NMNAT"/>
    <property type="match status" value="1"/>
</dbReference>
<dbReference type="STRING" id="70996.SE18_00665"/>
<dbReference type="EC" id="2.7.7.18" evidence="10"/>
<sequence length="203" mass="22576">MQRVGLLGGTFDPIHYAHLAIAEEARVVLGLNRVLFMPTAQQPLKQQHYSAASQRLAMTELAVANNPAFAVSNLEVERSGVSYTIDTVHELNIIEPAVEWWLIVGADSLATLPRWHAANELVQLAHFAILERPGFELDWQSLLDQFPSLATRSVRIQGPRMDLSATELRSRLQAGLPVRYLVPDAVAGYIAEHRLYLAQPSAY</sequence>
<dbReference type="Pfam" id="PF01467">
    <property type="entry name" value="CTP_transf_like"/>
    <property type="match status" value="1"/>
</dbReference>
<dbReference type="Gene3D" id="3.40.50.620">
    <property type="entry name" value="HUPs"/>
    <property type="match status" value="1"/>
</dbReference>
<dbReference type="UniPathway" id="UPA00253">
    <property type="reaction ID" value="UER00332"/>
</dbReference>
<comment type="similarity">
    <text evidence="10">Belongs to the NadD family.</text>
</comment>
<dbReference type="GO" id="GO:0005524">
    <property type="term" value="F:ATP binding"/>
    <property type="evidence" value="ECO:0007669"/>
    <property type="project" value="UniProtKB-KW"/>
</dbReference>